<keyword evidence="8 11" id="KW-0472">Membrane</keyword>
<feature type="transmembrane region" description="Helical" evidence="11">
    <location>
        <begin position="257"/>
        <end position="279"/>
    </location>
</feature>
<feature type="transmembrane region" description="Helical" evidence="11">
    <location>
        <begin position="385"/>
        <end position="410"/>
    </location>
</feature>
<sequence>MAHTTQGHDTPDDPAAVHRPREAVSRKAVIAGAIGNFVEWYDFVLYGAAAPILARVFFPGGDPQAAIMATFATFGVAFVARPFGAFILGNLGDRAGRRNVLAGVVLAMSIGTAVIALLPGYAQIGVWAPLLLLLLRALQGFAAGGEFGGSATFIVEYAPPGKRGRYGSWQTATVGLGSATATATVLLFTSILPESELDAWGWRIPFALALPLGVIGLYMRMKLEDTPDYKHVAERREELKSRPSVPVLEALRHHWKLILLGAAVVTGGTVSTYVFHNYIPAYLNSERGVPLSVALGGNLIGLLVYSGAALMWGRLSDRTGRKPILITGAVALLALIYPIFELDNAVNLAAIAAGQALFGICAAAIMGLVPTLLSEFFPTTVRMSALSVTYTLANALFGGTAPFVVAWLVGVTDTPNIVVVYCVAALLFTLAGALAIRETARRPMPDV</sequence>
<reference evidence="14" key="1">
    <citation type="submission" date="2020-02" db="EMBL/GenBank/DDBJ databases">
        <title>Streptomyces sp. ASO4wet.</title>
        <authorList>
            <person name="Risdian C."/>
            <person name="Landwehr W."/>
            <person name="Schupp P."/>
            <person name="Wink J."/>
        </authorList>
    </citation>
    <scope>NUCLEOTIDE SEQUENCE [LARGE SCALE GENOMIC DNA]</scope>
    <source>
        <strain evidence="14">ASO4wet</strain>
    </source>
</reference>
<dbReference type="InterPro" id="IPR051084">
    <property type="entry name" value="H+-coupled_symporters"/>
</dbReference>
<evidence type="ECO:0000256" key="8">
    <source>
        <dbReference type="ARBA" id="ARBA00023136"/>
    </source>
</evidence>
<dbReference type="InterPro" id="IPR036259">
    <property type="entry name" value="MFS_trans_sf"/>
</dbReference>
<feature type="transmembrane region" description="Helical" evidence="11">
    <location>
        <begin position="291"/>
        <end position="312"/>
    </location>
</feature>
<keyword evidence="4" id="KW-1003">Cell membrane</keyword>
<comment type="function">
    <text evidence="9">May be a proton symporter involved in the uptake of osmolytes such as proline and glycine betaine.</text>
</comment>
<feature type="transmembrane region" description="Helical" evidence="11">
    <location>
        <begin position="346"/>
        <end position="373"/>
    </location>
</feature>
<feature type="transmembrane region" description="Helical" evidence="11">
    <location>
        <begin position="200"/>
        <end position="219"/>
    </location>
</feature>
<evidence type="ECO:0000256" key="9">
    <source>
        <dbReference type="ARBA" id="ARBA00037295"/>
    </source>
</evidence>
<dbReference type="RefSeq" id="WP_197353962.1">
    <property type="nucleotide sequence ID" value="NZ_CP048882.1"/>
</dbReference>
<comment type="similarity">
    <text evidence="2">Belongs to the major facilitator superfamily. Metabolite:H+ Symporter (MHS) family (TC 2.A.1.6) family.</text>
</comment>
<name>A0A7T1TBZ6_9ACTN</name>
<feature type="transmembrane region" description="Helical" evidence="11">
    <location>
        <begin position="28"/>
        <end position="53"/>
    </location>
</feature>
<dbReference type="Pfam" id="PF07690">
    <property type="entry name" value="MFS_1"/>
    <property type="match status" value="1"/>
</dbReference>
<evidence type="ECO:0000313" key="13">
    <source>
        <dbReference type="EMBL" id="QPP10206.1"/>
    </source>
</evidence>
<protein>
    <recommendedName>
        <fullName evidence="10">Putative proline/betaine transporter</fullName>
    </recommendedName>
</protein>
<evidence type="ECO:0000259" key="12">
    <source>
        <dbReference type="PROSITE" id="PS50850"/>
    </source>
</evidence>
<keyword evidence="7 11" id="KW-1133">Transmembrane helix</keyword>
<dbReference type="PANTHER" id="PTHR43528">
    <property type="entry name" value="ALPHA-KETOGLUTARATE PERMEASE"/>
    <property type="match status" value="1"/>
</dbReference>
<evidence type="ECO:0000256" key="6">
    <source>
        <dbReference type="ARBA" id="ARBA00022847"/>
    </source>
</evidence>
<dbReference type="SUPFAM" id="SSF103473">
    <property type="entry name" value="MFS general substrate transporter"/>
    <property type="match status" value="1"/>
</dbReference>
<dbReference type="FunFam" id="1.20.1250.20:FF:000001">
    <property type="entry name" value="Dicarboxylate MFS transporter"/>
    <property type="match status" value="1"/>
</dbReference>
<evidence type="ECO:0000256" key="1">
    <source>
        <dbReference type="ARBA" id="ARBA00004651"/>
    </source>
</evidence>
<feature type="transmembrane region" description="Helical" evidence="11">
    <location>
        <begin position="324"/>
        <end position="340"/>
    </location>
</feature>
<keyword evidence="3" id="KW-0813">Transport</keyword>
<dbReference type="InterPro" id="IPR005828">
    <property type="entry name" value="MFS_sugar_transport-like"/>
</dbReference>
<dbReference type="InterPro" id="IPR005829">
    <property type="entry name" value="Sugar_transporter_CS"/>
</dbReference>
<evidence type="ECO:0000256" key="11">
    <source>
        <dbReference type="SAM" id="Phobius"/>
    </source>
</evidence>
<evidence type="ECO:0000256" key="10">
    <source>
        <dbReference type="ARBA" id="ARBA00039918"/>
    </source>
</evidence>
<dbReference type="GO" id="GO:0005886">
    <property type="term" value="C:plasma membrane"/>
    <property type="evidence" value="ECO:0007669"/>
    <property type="project" value="UniProtKB-SubCell"/>
</dbReference>
<keyword evidence="14" id="KW-1185">Reference proteome</keyword>
<dbReference type="EMBL" id="CP048882">
    <property type="protein sequence ID" value="QPP10206.1"/>
    <property type="molecule type" value="Genomic_DNA"/>
</dbReference>
<dbReference type="Proteomes" id="UP000595046">
    <property type="component" value="Chromosome"/>
</dbReference>
<dbReference type="PROSITE" id="PS50850">
    <property type="entry name" value="MFS"/>
    <property type="match status" value="1"/>
</dbReference>
<evidence type="ECO:0000256" key="7">
    <source>
        <dbReference type="ARBA" id="ARBA00022989"/>
    </source>
</evidence>
<evidence type="ECO:0000256" key="2">
    <source>
        <dbReference type="ARBA" id="ARBA00008240"/>
    </source>
</evidence>
<dbReference type="InterPro" id="IPR011701">
    <property type="entry name" value="MFS"/>
</dbReference>
<dbReference type="PANTHER" id="PTHR43528:SF1">
    <property type="entry name" value="ALPHA-KETOGLUTARATE PERMEASE"/>
    <property type="match status" value="1"/>
</dbReference>
<gene>
    <name evidence="13" type="ORF">G4Z16_31510</name>
</gene>
<comment type="subcellular location">
    <subcellularLocation>
        <location evidence="1">Cell membrane</location>
        <topology evidence="1">Multi-pass membrane protein</topology>
    </subcellularLocation>
</comment>
<keyword evidence="6" id="KW-0769">Symport</keyword>
<feature type="transmembrane region" description="Helical" evidence="11">
    <location>
        <begin position="124"/>
        <end position="145"/>
    </location>
</feature>
<accession>A0A7T1TBZ6</accession>
<evidence type="ECO:0000256" key="3">
    <source>
        <dbReference type="ARBA" id="ARBA00022448"/>
    </source>
</evidence>
<dbReference type="PROSITE" id="PS00217">
    <property type="entry name" value="SUGAR_TRANSPORT_2"/>
    <property type="match status" value="1"/>
</dbReference>
<feature type="transmembrane region" description="Helical" evidence="11">
    <location>
        <begin position="65"/>
        <end position="88"/>
    </location>
</feature>
<evidence type="ECO:0000256" key="5">
    <source>
        <dbReference type="ARBA" id="ARBA00022692"/>
    </source>
</evidence>
<feature type="transmembrane region" description="Helical" evidence="11">
    <location>
        <begin position="416"/>
        <end position="436"/>
    </location>
</feature>
<dbReference type="KEGG" id="sbat:G4Z16_31510"/>
<proteinExistence type="inferred from homology"/>
<dbReference type="InterPro" id="IPR020846">
    <property type="entry name" value="MFS_dom"/>
</dbReference>
<dbReference type="AlphaFoldDB" id="A0A7T1TBZ6"/>
<dbReference type="Pfam" id="PF00083">
    <property type="entry name" value="Sugar_tr"/>
    <property type="match status" value="1"/>
</dbReference>
<keyword evidence="5 11" id="KW-0812">Transmembrane</keyword>
<evidence type="ECO:0000313" key="14">
    <source>
        <dbReference type="Proteomes" id="UP000595046"/>
    </source>
</evidence>
<evidence type="ECO:0000256" key="4">
    <source>
        <dbReference type="ARBA" id="ARBA00022475"/>
    </source>
</evidence>
<feature type="transmembrane region" description="Helical" evidence="11">
    <location>
        <begin position="100"/>
        <end position="118"/>
    </location>
</feature>
<feature type="domain" description="Major facilitator superfamily (MFS) profile" evidence="12">
    <location>
        <begin position="28"/>
        <end position="440"/>
    </location>
</feature>
<dbReference type="GO" id="GO:0015293">
    <property type="term" value="F:symporter activity"/>
    <property type="evidence" value="ECO:0007669"/>
    <property type="project" value="UniProtKB-KW"/>
</dbReference>
<dbReference type="Gene3D" id="1.20.1250.20">
    <property type="entry name" value="MFS general substrate transporter like domains"/>
    <property type="match status" value="2"/>
</dbReference>
<feature type="transmembrane region" description="Helical" evidence="11">
    <location>
        <begin position="166"/>
        <end position="188"/>
    </location>
</feature>
<organism evidence="13 14">
    <name type="scientific">Streptomyces bathyalis</name>
    <dbReference type="NCBI Taxonomy" id="2710756"/>
    <lineage>
        <taxon>Bacteria</taxon>
        <taxon>Bacillati</taxon>
        <taxon>Actinomycetota</taxon>
        <taxon>Actinomycetes</taxon>
        <taxon>Kitasatosporales</taxon>
        <taxon>Streptomycetaceae</taxon>
        <taxon>Streptomyces</taxon>
    </lineage>
</organism>